<gene>
    <name evidence="2" type="ORF">IAA48_00835</name>
</gene>
<evidence type="ECO:0000313" key="3">
    <source>
        <dbReference type="Proteomes" id="UP000824205"/>
    </source>
</evidence>
<dbReference type="EMBL" id="DXGE01000004">
    <property type="protein sequence ID" value="HIW85018.1"/>
    <property type="molecule type" value="Genomic_DNA"/>
</dbReference>
<dbReference type="InterPro" id="IPR020941">
    <property type="entry name" value="SUFU-like_domain"/>
</dbReference>
<sequence length="188" mass="21376">MITTNKLIANNALKIFNAKPRIFRFADENEIKTVDLMICDDCPDDGVTSYGTIGLFNCNIGLTYNEKPLRSEILAACDSSVKDFANIVTSATFEIMDRKNAYPGYIIDDIVSMYIGKSEMEHILLTYPFLWNNTQNLPFDDMTVAYLMAVPVSDEEKKFCQQNGLDALESVFEEKQIDIYNIYRPSCI</sequence>
<feature type="domain" description="Suppressor of fused-like" evidence="1">
    <location>
        <begin position="34"/>
        <end position="184"/>
    </location>
</feature>
<reference evidence="2" key="2">
    <citation type="submission" date="2021-04" db="EMBL/GenBank/DDBJ databases">
        <authorList>
            <person name="Gilroy R."/>
        </authorList>
    </citation>
    <scope>NUCLEOTIDE SEQUENCE</scope>
    <source>
        <strain evidence="2">421</strain>
    </source>
</reference>
<accession>A0A9D1UF46</accession>
<evidence type="ECO:0000259" key="1">
    <source>
        <dbReference type="Pfam" id="PF05076"/>
    </source>
</evidence>
<dbReference type="AlphaFoldDB" id="A0A9D1UF46"/>
<comment type="caution">
    <text evidence="2">The sequence shown here is derived from an EMBL/GenBank/DDBJ whole genome shotgun (WGS) entry which is preliminary data.</text>
</comment>
<reference evidence="2" key="1">
    <citation type="journal article" date="2021" name="PeerJ">
        <title>Extensive microbial diversity within the chicken gut microbiome revealed by metagenomics and culture.</title>
        <authorList>
            <person name="Gilroy R."/>
            <person name="Ravi A."/>
            <person name="Getino M."/>
            <person name="Pursley I."/>
            <person name="Horton D.L."/>
            <person name="Alikhan N.F."/>
            <person name="Baker D."/>
            <person name="Gharbi K."/>
            <person name="Hall N."/>
            <person name="Watson M."/>
            <person name="Adriaenssens E.M."/>
            <person name="Foster-Nyarko E."/>
            <person name="Jarju S."/>
            <person name="Secka A."/>
            <person name="Antonio M."/>
            <person name="Oren A."/>
            <person name="Chaudhuri R.R."/>
            <person name="La Ragione R."/>
            <person name="Hildebrand F."/>
            <person name="Pallen M.J."/>
        </authorList>
    </citation>
    <scope>NUCLEOTIDE SEQUENCE</scope>
    <source>
        <strain evidence="2">421</strain>
    </source>
</reference>
<dbReference type="Pfam" id="PF05076">
    <property type="entry name" value="SUFU"/>
    <property type="match status" value="1"/>
</dbReference>
<organism evidence="2 3">
    <name type="scientific">Candidatus Eubacterium faecipullorum</name>
    <dbReference type="NCBI Taxonomy" id="2838571"/>
    <lineage>
        <taxon>Bacteria</taxon>
        <taxon>Bacillati</taxon>
        <taxon>Bacillota</taxon>
        <taxon>Clostridia</taxon>
        <taxon>Eubacteriales</taxon>
        <taxon>Eubacteriaceae</taxon>
        <taxon>Eubacterium</taxon>
    </lineage>
</organism>
<evidence type="ECO:0000313" key="2">
    <source>
        <dbReference type="EMBL" id="HIW85018.1"/>
    </source>
</evidence>
<name>A0A9D1UF46_9FIRM</name>
<proteinExistence type="predicted"/>
<protein>
    <submittedName>
        <fullName evidence="2">Suppressor of fused domain protein</fullName>
    </submittedName>
</protein>
<dbReference type="Proteomes" id="UP000824205">
    <property type="component" value="Unassembled WGS sequence"/>
</dbReference>